<protein>
    <submittedName>
        <fullName evidence="1">Uncharacterized protein</fullName>
    </submittedName>
</protein>
<dbReference type="EMBL" id="WHWB01032939">
    <property type="protein sequence ID" value="KAJ7422872.1"/>
    <property type="molecule type" value="Genomic_DNA"/>
</dbReference>
<comment type="caution">
    <text evidence="1">The sequence shown here is derived from an EMBL/GenBank/DDBJ whole genome shotgun (WGS) entry which is preliminary data.</text>
</comment>
<dbReference type="Proteomes" id="UP001145742">
    <property type="component" value="Unassembled WGS sequence"/>
</dbReference>
<organism evidence="1 2">
    <name type="scientific">Willisornis vidua</name>
    <name type="common">Xingu scale-backed antbird</name>
    <dbReference type="NCBI Taxonomy" id="1566151"/>
    <lineage>
        <taxon>Eukaryota</taxon>
        <taxon>Metazoa</taxon>
        <taxon>Chordata</taxon>
        <taxon>Craniata</taxon>
        <taxon>Vertebrata</taxon>
        <taxon>Euteleostomi</taxon>
        <taxon>Archelosauria</taxon>
        <taxon>Archosauria</taxon>
        <taxon>Dinosauria</taxon>
        <taxon>Saurischia</taxon>
        <taxon>Theropoda</taxon>
        <taxon>Coelurosauria</taxon>
        <taxon>Aves</taxon>
        <taxon>Neognathae</taxon>
        <taxon>Neoaves</taxon>
        <taxon>Telluraves</taxon>
        <taxon>Australaves</taxon>
        <taxon>Passeriformes</taxon>
        <taxon>Thamnophilidae</taxon>
        <taxon>Willisornis</taxon>
    </lineage>
</organism>
<evidence type="ECO:0000313" key="1">
    <source>
        <dbReference type="EMBL" id="KAJ7422872.1"/>
    </source>
</evidence>
<gene>
    <name evidence="1" type="ORF">WISP_36330</name>
</gene>
<keyword evidence="2" id="KW-1185">Reference proteome</keyword>
<proteinExistence type="predicted"/>
<evidence type="ECO:0000313" key="2">
    <source>
        <dbReference type="Proteomes" id="UP001145742"/>
    </source>
</evidence>
<reference evidence="1" key="1">
    <citation type="submission" date="2019-10" db="EMBL/GenBank/DDBJ databases">
        <authorList>
            <person name="Soares A.E.R."/>
            <person name="Aleixo A."/>
            <person name="Schneider P."/>
            <person name="Miyaki C.Y."/>
            <person name="Schneider M.P."/>
            <person name="Mello C."/>
            <person name="Vasconcelos A.T.R."/>
        </authorList>
    </citation>
    <scope>NUCLEOTIDE SEQUENCE</scope>
    <source>
        <tissue evidence="1">Muscle</tissue>
    </source>
</reference>
<accession>A0ABQ9DIH5</accession>
<sequence length="151" mass="16754">MRSCQKLLLWPAKPVPVSSRRDLLLAKTKTIRNDDTKVSGREGGDASGTGVEIPLQLVVQTIVNLTDPLQTMEVNRSEEIHLQPVEKTHIGASGCPKEAAIHEKPMLEQGPGRDLLISGERSLHWSIDFTASFVPYLYHSCYHIKNVLKSS</sequence>
<name>A0ABQ9DIH5_9PASS</name>